<name>A0A0L0T9Q0_ALLM3</name>
<sequence length="121" mass="12209">MTSAGPVAATGPTASHAPSILHAVYASYKFALASFHVAWWAVSAAVTLYSTPAALGSIAVAMTLQLIRRVTGFAIPTSPWGFAMAAGKWTARYAVGWAWRAVVGGSEMKAGPGGAAAAASA</sequence>
<evidence type="ECO:0000256" key="1">
    <source>
        <dbReference type="SAM" id="Phobius"/>
    </source>
</evidence>
<feature type="transmembrane region" description="Helical" evidence="1">
    <location>
        <begin position="37"/>
        <end position="61"/>
    </location>
</feature>
<dbReference type="VEuPathDB" id="FungiDB:AMAG_15729"/>
<organism evidence="2 3">
    <name type="scientific">Allomyces macrogynus (strain ATCC 38327)</name>
    <name type="common">Allomyces javanicus var. macrogynus</name>
    <dbReference type="NCBI Taxonomy" id="578462"/>
    <lineage>
        <taxon>Eukaryota</taxon>
        <taxon>Fungi</taxon>
        <taxon>Fungi incertae sedis</taxon>
        <taxon>Blastocladiomycota</taxon>
        <taxon>Blastocladiomycetes</taxon>
        <taxon>Blastocladiales</taxon>
        <taxon>Blastocladiaceae</taxon>
        <taxon>Allomyces</taxon>
    </lineage>
</organism>
<dbReference type="OrthoDB" id="5588675at2759"/>
<proteinExistence type="predicted"/>
<gene>
    <name evidence="2" type="ORF">AMAG_15729</name>
</gene>
<dbReference type="EMBL" id="GG745372">
    <property type="protein sequence ID" value="KNE71513.1"/>
    <property type="molecule type" value="Genomic_DNA"/>
</dbReference>
<reference evidence="2 3" key="1">
    <citation type="submission" date="2009-11" db="EMBL/GenBank/DDBJ databases">
        <title>Annotation of Allomyces macrogynus ATCC 38327.</title>
        <authorList>
            <consortium name="The Broad Institute Genome Sequencing Platform"/>
            <person name="Russ C."/>
            <person name="Cuomo C."/>
            <person name="Burger G."/>
            <person name="Gray M.W."/>
            <person name="Holland P.W.H."/>
            <person name="King N."/>
            <person name="Lang F.B.F."/>
            <person name="Roger A.J."/>
            <person name="Ruiz-Trillo I."/>
            <person name="Young S.K."/>
            <person name="Zeng Q."/>
            <person name="Gargeya S."/>
            <person name="Fitzgerald M."/>
            <person name="Haas B."/>
            <person name="Abouelleil A."/>
            <person name="Alvarado L."/>
            <person name="Arachchi H.M."/>
            <person name="Berlin A."/>
            <person name="Chapman S.B."/>
            <person name="Gearin G."/>
            <person name="Goldberg J."/>
            <person name="Griggs A."/>
            <person name="Gujja S."/>
            <person name="Hansen M."/>
            <person name="Heiman D."/>
            <person name="Howarth C."/>
            <person name="Larimer J."/>
            <person name="Lui A."/>
            <person name="MacDonald P.J.P."/>
            <person name="McCowen C."/>
            <person name="Montmayeur A."/>
            <person name="Murphy C."/>
            <person name="Neiman D."/>
            <person name="Pearson M."/>
            <person name="Priest M."/>
            <person name="Roberts A."/>
            <person name="Saif S."/>
            <person name="Shea T."/>
            <person name="Sisk P."/>
            <person name="Stolte C."/>
            <person name="Sykes S."/>
            <person name="Wortman J."/>
            <person name="Nusbaum C."/>
            <person name="Birren B."/>
        </authorList>
    </citation>
    <scope>NUCLEOTIDE SEQUENCE [LARGE SCALE GENOMIC DNA]</scope>
    <source>
        <strain evidence="2 3">ATCC 38327</strain>
    </source>
</reference>
<accession>A0A0L0T9Q0</accession>
<dbReference type="AlphaFoldDB" id="A0A0L0T9Q0"/>
<keyword evidence="1" id="KW-1133">Transmembrane helix</keyword>
<dbReference type="Proteomes" id="UP000054350">
    <property type="component" value="Unassembled WGS sequence"/>
</dbReference>
<evidence type="ECO:0000313" key="2">
    <source>
        <dbReference type="EMBL" id="KNE71513.1"/>
    </source>
</evidence>
<protein>
    <submittedName>
        <fullName evidence="2">Uncharacterized protein</fullName>
    </submittedName>
</protein>
<keyword evidence="3" id="KW-1185">Reference proteome</keyword>
<reference evidence="3" key="2">
    <citation type="submission" date="2009-11" db="EMBL/GenBank/DDBJ databases">
        <title>The Genome Sequence of Allomyces macrogynus strain ATCC 38327.</title>
        <authorList>
            <consortium name="The Broad Institute Genome Sequencing Platform"/>
            <person name="Russ C."/>
            <person name="Cuomo C."/>
            <person name="Shea T."/>
            <person name="Young S.K."/>
            <person name="Zeng Q."/>
            <person name="Koehrsen M."/>
            <person name="Haas B."/>
            <person name="Borodovsky M."/>
            <person name="Guigo R."/>
            <person name="Alvarado L."/>
            <person name="Berlin A."/>
            <person name="Borenstein D."/>
            <person name="Chen Z."/>
            <person name="Engels R."/>
            <person name="Freedman E."/>
            <person name="Gellesch M."/>
            <person name="Goldberg J."/>
            <person name="Griggs A."/>
            <person name="Gujja S."/>
            <person name="Heiman D."/>
            <person name="Hepburn T."/>
            <person name="Howarth C."/>
            <person name="Jen D."/>
            <person name="Larson L."/>
            <person name="Lewis B."/>
            <person name="Mehta T."/>
            <person name="Park D."/>
            <person name="Pearson M."/>
            <person name="Roberts A."/>
            <person name="Saif S."/>
            <person name="Shenoy N."/>
            <person name="Sisk P."/>
            <person name="Stolte C."/>
            <person name="Sykes S."/>
            <person name="Walk T."/>
            <person name="White J."/>
            <person name="Yandava C."/>
            <person name="Burger G."/>
            <person name="Gray M.W."/>
            <person name="Holland P.W.H."/>
            <person name="King N."/>
            <person name="Lang F.B.F."/>
            <person name="Roger A.J."/>
            <person name="Ruiz-Trillo I."/>
            <person name="Lander E."/>
            <person name="Nusbaum C."/>
        </authorList>
    </citation>
    <scope>NUCLEOTIDE SEQUENCE [LARGE SCALE GENOMIC DNA]</scope>
    <source>
        <strain evidence="3">ATCC 38327</strain>
    </source>
</reference>
<keyword evidence="1" id="KW-0812">Transmembrane</keyword>
<evidence type="ECO:0000313" key="3">
    <source>
        <dbReference type="Proteomes" id="UP000054350"/>
    </source>
</evidence>
<keyword evidence="1" id="KW-0472">Membrane</keyword>